<dbReference type="Gene3D" id="2.60.200.40">
    <property type="match status" value="1"/>
</dbReference>
<dbReference type="PANTHER" id="PTHR12358">
    <property type="entry name" value="SPHINGOSINE KINASE"/>
    <property type="match status" value="1"/>
</dbReference>
<accession>A0A840I2R7</accession>
<dbReference type="InterPro" id="IPR016064">
    <property type="entry name" value="NAD/diacylglycerol_kinase_sf"/>
</dbReference>
<dbReference type="PROSITE" id="PS50146">
    <property type="entry name" value="DAGK"/>
    <property type="match status" value="1"/>
</dbReference>
<evidence type="ECO:0000256" key="1">
    <source>
        <dbReference type="ARBA" id="ARBA00022679"/>
    </source>
</evidence>
<protein>
    <submittedName>
        <fullName evidence="6">Diacylglycerol kinase family enzyme</fullName>
    </submittedName>
</protein>
<keyword evidence="3 6" id="KW-0418">Kinase</keyword>
<dbReference type="AlphaFoldDB" id="A0A840I2R7"/>
<evidence type="ECO:0000256" key="3">
    <source>
        <dbReference type="ARBA" id="ARBA00022777"/>
    </source>
</evidence>
<comment type="caution">
    <text evidence="6">The sequence shown here is derived from an EMBL/GenBank/DDBJ whole genome shotgun (WGS) entry which is preliminary data.</text>
</comment>
<dbReference type="PANTHER" id="PTHR12358:SF54">
    <property type="entry name" value="SPHINGOSINE KINASE RELATED PROTEIN"/>
    <property type="match status" value="1"/>
</dbReference>
<dbReference type="Pfam" id="PF19279">
    <property type="entry name" value="YegS_C"/>
    <property type="match status" value="1"/>
</dbReference>
<keyword evidence="7" id="KW-1185">Reference proteome</keyword>
<dbReference type="SMART" id="SM00046">
    <property type="entry name" value="DAGKc"/>
    <property type="match status" value="1"/>
</dbReference>
<evidence type="ECO:0000313" key="7">
    <source>
        <dbReference type="Proteomes" id="UP000563524"/>
    </source>
</evidence>
<dbReference type="GO" id="GO:0005524">
    <property type="term" value="F:ATP binding"/>
    <property type="evidence" value="ECO:0007669"/>
    <property type="project" value="UniProtKB-KW"/>
</dbReference>
<dbReference type="InterPro" id="IPR001206">
    <property type="entry name" value="Diacylglycerol_kinase_cat_dom"/>
</dbReference>
<keyword evidence="1" id="KW-0808">Transferase</keyword>
<organism evidence="6 7">
    <name type="scientific">Parvularcula dongshanensis</name>
    <dbReference type="NCBI Taxonomy" id="1173995"/>
    <lineage>
        <taxon>Bacteria</taxon>
        <taxon>Pseudomonadati</taxon>
        <taxon>Pseudomonadota</taxon>
        <taxon>Alphaproteobacteria</taxon>
        <taxon>Parvularculales</taxon>
        <taxon>Parvularculaceae</taxon>
        <taxon>Parvularcula</taxon>
    </lineage>
</organism>
<reference evidence="6 7" key="1">
    <citation type="submission" date="2020-08" db="EMBL/GenBank/DDBJ databases">
        <title>Genomic Encyclopedia of Type Strains, Phase IV (KMG-IV): sequencing the most valuable type-strain genomes for metagenomic binning, comparative biology and taxonomic classification.</title>
        <authorList>
            <person name="Goeker M."/>
        </authorList>
    </citation>
    <scope>NUCLEOTIDE SEQUENCE [LARGE SCALE GENOMIC DNA]</scope>
    <source>
        <strain evidence="6 7">DSM 102850</strain>
    </source>
</reference>
<evidence type="ECO:0000256" key="4">
    <source>
        <dbReference type="ARBA" id="ARBA00022840"/>
    </source>
</evidence>
<feature type="domain" description="DAGKc" evidence="5">
    <location>
        <begin position="22"/>
        <end position="119"/>
    </location>
</feature>
<dbReference type="Proteomes" id="UP000563524">
    <property type="component" value="Unassembled WGS sequence"/>
</dbReference>
<name>A0A840I2R7_9PROT</name>
<gene>
    <name evidence="6" type="ORF">GGQ59_001551</name>
</gene>
<keyword evidence="2" id="KW-0547">Nucleotide-binding</keyword>
<keyword evidence="4" id="KW-0067">ATP-binding</keyword>
<dbReference type="RefSeq" id="WP_183817199.1">
    <property type="nucleotide sequence ID" value="NZ_JACHOB010000002.1"/>
</dbReference>
<evidence type="ECO:0000256" key="2">
    <source>
        <dbReference type="ARBA" id="ARBA00022741"/>
    </source>
</evidence>
<evidence type="ECO:0000259" key="5">
    <source>
        <dbReference type="PROSITE" id="PS50146"/>
    </source>
</evidence>
<dbReference type="Pfam" id="PF00781">
    <property type="entry name" value="DAGK_cat"/>
    <property type="match status" value="1"/>
</dbReference>
<proteinExistence type="predicted"/>
<dbReference type="Gene3D" id="3.40.50.10330">
    <property type="entry name" value="Probable inorganic polyphosphate/atp-NAD kinase, domain 1"/>
    <property type="match status" value="1"/>
</dbReference>
<sequence>MRVTVVHNENAGDGESSGDELVRLLGRHGHEARLTRREDMDDALDAKTDLVAAVGGDGTVDAVARLLAKTGLPLAILPAGSANNIARCLGVPLDVDEAVASWPCSAVRTLDMIEAKSAAGRVLTIESAGLGAVTAGLRAAHEEDHEGGEDKLAFGRNRTAETVREAPPIGSVVSLDGEVLPGCLLAIEVLNLTGCGPRLTLAPRADPEDGLFDVLLVQDDERRDLAAWLRAGRGAPPGRSRRARTMTIRGQGDPFRVGDTFLETAGETSLRVLTGALRVLVPDGGGPTHDEAD</sequence>
<dbReference type="EMBL" id="JACHOB010000002">
    <property type="protein sequence ID" value="MBB4659037.1"/>
    <property type="molecule type" value="Genomic_DNA"/>
</dbReference>
<dbReference type="InterPro" id="IPR017438">
    <property type="entry name" value="ATP-NAD_kinase_N"/>
</dbReference>
<evidence type="ECO:0000313" key="6">
    <source>
        <dbReference type="EMBL" id="MBB4659037.1"/>
    </source>
</evidence>
<dbReference type="GO" id="GO:0016301">
    <property type="term" value="F:kinase activity"/>
    <property type="evidence" value="ECO:0007669"/>
    <property type="project" value="UniProtKB-KW"/>
</dbReference>
<dbReference type="InterPro" id="IPR045540">
    <property type="entry name" value="YegS/DAGK_C"/>
</dbReference>
<dbReference type="SUPFAM" id="SSF111331">
    <property type="entry name" value="NAD kinase/diacylglycerol kinase-like"/>
    <property type="match status" value="1"/>
</dbReference>
<dbReference type="InterPro" id="IPR050187">
    <property type="entry name" value="Lipid_Phosphate_FormReg"/>
</dbReference>